<proteinExistence type="predicted"/>
<protein>
    <submittedName>
        <fullName evidence="1">Transcriptional regulator</fullName>
    </submittedName>
</protein>
<name>A0A916YGX5_9MICO</name>
<organism evidence="1 2">
    <name type="scientific">Microbacterium faecale</name>
    <dbReference type="NCBI Taxonomy" id="1804630"/>
    <lineage>
        <taxon>Bacteria</taxon>
        <taxon>Bacillati</taxon>
        <taxon>Actinomycetota</taxon>
        <taxon>Actinomycetes</taxon>
        <taxon>Micrococcales</taxon>
        <taxon>Microbacteriaceae</taxon>
        <taxon>Microbacterium</taxon>
    </lineage>
</organism>
<dbReference type="Proteomes" id="UP000633205">
    <property type="component" value="Unassembled WGS sequence"/>
</dbReference>
<reference evidence="1" key="2">
    <citation type="submission" date="2020-09" db="EMBL/GenBank/DDBJ databases">
        <authorList>
            <person name="Sun Q."/>
            <person name="Zhou Y."/>
        </authorList>
    </citation>
    <scope>NUCLEOTIDE SEQUENCE</scope>
    <source>
        <strain evidence="1">CGMCC 1.15152</strain>
    </source>
</reference>
<keyword evidence="2" id="KW-1185">Reference proteome</keyword>
<dbReference type="AlphaFoldDB" id="A0A916YGX5"/>
<comment type="caution">
    <text evidence="1">The sequence shown here is derived from an EMBL/GenBank/DDBJ whole genome shotgun (WGS) entry which is preliminary data.</text>
</comment>
<evidence type="ECO:0000313" key="1">
    <source>
        <dbReference type="EMBL" id="GGD44400.1"/>
    </source>
</evidence>
<reference evidence="1" key="1">
    <citation type="journal article" date="2014" name="Int. J. Syst. Evol. Microbiol.">
        <title>Complete genome sequence of Corynebacterium casei LMG S-19264T (=DSM 44701T), isolated from a smear-ripened cheese.</title>
        <authorList>
            <consortium name="US DOE Joint Genome Institute (JGI-PGF)"/>
            <person name="Walter F."/>
            <person name="Albersmeier A."/>
            <person name="Kalinowski J."/>
            <person name="Ruckert C."/>
        </authorList>
    </citation>
    <scope>NUCLEOTIDE SEQUENCE</scope>
    <source>
        <strain evidence="1">CGMCC 1.15152</strain>
    </source>
</reference>
<evidence type="ECO:0000313" key="2">
    <source>
        <dbReference type="Proteomes" id="UP000633205"/>
    </source>
</evidence>
<dbReference type="EMBL" id="BMHO01000002">
    <property type="protein sequence ID" value="GGD44400.1"/>
    <property type="molecule type" value="Genomic_DNA"/>
</dbReference>
<dbReference type="RefSeq" id="WP_188712937.1">
    <property type="nucleotide sequence ID" value="NZ_BMHO01000002.1"/>
</dbReference>
<gene>
    <name evidence="1" type="ORF">GCM10010915_27030</name>
</gene>
<sequence>MFVITADQHDSRASADLVPAALDVIVRYGGSALPLPPERTAGDEVQALVATADAALDIILALTRTHRWSVGLGAGTVDDPLPNDVRAGRGSAFIHARDAVDRAKKAATRVAVSADDAEDAEALLRLLIELRDRRTDEGWEVYELLAGGITQRAAAEQIGISESAVSRRVAAASIRVEEAARPALARVLARLGEP</sequence>
<accession>A0A916YGX5</accession>